<dbReference type="AlphaFoldDB" id="A0A2W1N104"/>
<feature type="domain" description="Thioredoxin-like fold" evidence="3">
    <location>
        <begin position="7"/>
        <end position="80"/>
    </location>
</feature>
<sequence>MTMQKVIKILGTGCPKCKAMTAVVKEAVADNNIDASITKVEDIMEIMKFNIMTTPALVIDDVVSIKGRVPSKKEVVDLLK</sequence>
<dbReference type="PANTHER" id="PTHR36450">
    <property type="entry name" value="THIOREDOXIN"/>
    <property type="match status" value="1"/>
</dbReference>
<dbReference type="InterPro" id="IPR005243">
    <property type="entry name" value="THIRX-like_proc"/>
</dbReference>
<keyword evidence="2" id="KW-0676">Redox-active center</keyword>
<proteinExistence type="predicted"/>
<dbReference type="Proteomes" id="UP000249248">
    <property type="component" value="Unassembled WGS sequence"/>
</dbReference>
<feature type="disulfide bond" description="Redox-active" evidence="2">
    <location>
        <begin position="14"/>
        <end position="17"/>
    </location>
</feature>
<protein>
    <submittedName>
        <fullName evidence="4">Thioredoxin family protein</fullName>
    </submittedName>
</protein>
<keyword evidence="2" id="KW-1015">Disulfide bond</keyword>
<dbReference type="NCBIfam" id="TIGR00412">
    <property type="entry name" value="redox_disulf_2"/>
    <property type="match status" value="1"/>
</dbReference>
<dbReference type="PIRSF" id="PIRSF037031">
    <property type="entry name" value="Redox_disulphide_2"/>
    <property type="match status" value="1"/>
</dbReference>
<feature type="active site" description="Nucleophile" evidence="1">
    <location>
        <position position="14"/>
    </location>
</feature>
<dbReference type="EMBL" id="QKSB01000003">
    <property type="protein sequence ID" value="PZE17454.1"/>
    <property type="molecule type" value="Genomic_DNA"/>
</dbReference>
<dbReference type="Pfam" id="PF13192">
    <property type="entry name" value="Thioredoxin_3"/>
    <property type="match status" value="1"/>
</dbReference>
<evidence type="ECO:0000313" key="5">
    <source>
        <dbReference type="Proteomes" id="UP000249248"/>
    </source>
</evidence>
<evidence type="ECO:0000256" key="1">
    <source>
        <dbReference type="PIRSR" id="PIRSR037031-50"/>
    </source>
</evidence>
<comment type="caution">
    <text evidence="4">The sequence shown here is derived from an EMBL/GenBank/DDBJ whole genome shotgun (WGS) entry which is preliminary data.</text>
</comment>
<dbReference type="InterPro" id="IPR036249">
    <property type="entry name" value="Thioredoxin-like_sf"/>
</dbReference>
<keyword evidence="5" id="KW-1185">Reference proteome</keyword>
<gene>
    <name evidence="4" type="ORF">DNU06_06395</name>
</gene>
<dbReference type="OrthoDB" id="9800630at2"/>
<feature type="active site" description="Nucleophile" evidence="1">
    <location>
        <position position="17"/>
    </location>
</feature>
<dbReference type="Gene3D" id="3.40.30.10">
    <property type="entry name" value="Glutaredoxin"/>
    <property type="match status" value="1"/>
</dbReference>
<organism evidence="4 5">
    <name type="scientific">Putridiphycobacter roseus</name>
    <dbReference type="NCBI Taxonomy" id="2219161"/>
    <lineage>
        <taxon>Bacteria</taxon>
        <taxon>Pseudomonadati</taxon>
        <taxon>Bacteroidota</taxon>
        <taxon>Flavobacteriia</taxon>
        <taxon>Flavobacteriales</taxon>
        <taxon>Crocinitomicaceae</taxon>
        <taxon>Putridiphycobacter</taxon>
    </lineage>
</organism>
<dbReference type="PANTHER" id="PTHR36450:SF1">
    <property type="entry name" value="THIOREDOXIN"/>
    <property type="match status" value="1"/>
</dbReference>
<dbReference type="InterPro" id="IPR012336">
    <property type="entry name" value="Thioredoxin-like_fold"/>
</dbReference>
<accession>A0A2W1N104</accession>
<evidence type="ECO:0000256" key="2">
    <source>
        <dbReference type="PIRSR" id="PIRSR037031-51"/>
    </source>
</evidence>
<name>A0A2W1N104_9FLAO</name>
<evidence type="ECO:0000313" key="4">
    <source>
        <dbReference type="EMBL" id="PZE17454.1"/>
    </source>
</evidence>
<evidence type="ECO:0000259" key="3">
    <source>
        <dbReference type="Pfam" id="PF13192"/>
    </source>
</evidence>
<reference evidence="4 5" key="1">
    <citation type="submission" date="2018-06" db="EMBL/GenBank/DDBJ databases">
        <title>The draft genome sequence of Crocinitomix sp. SM1701.</title>
        <authorList>
            <person name="Zhang X."/>
        </authorList>
    </citation>
    <scope>NUCLEOTIDE SEQUENCE [LARGE SCALE GENOMIC DNA]</scope>
    <source>
        <strain evidence="4 5">SM1701</strain>
    </source>
</reference>
<dbReference type="SUPFAM" id="SSF52833">
    <property type="entry name" value="Thioredoxin-like"/>
    <property type="match status" value="1"/>
</dbReference>